<keyword evidence="1" id="KW-0472">Membrane</keyword>
<feature type="transmembrane region" description="Helical" evidence="1">
    <location>
        <begin position="194"/>
        <end position="214"/>
    </location>
</feature>
<keyword evidence="1" id="KW-0812">Transmembrane</keyword>
<keyword evidence="3" id="KW-1185">Reference proteome</keyword>
<name>A0ABY8Q2X3_9RHOB</name>
<dbReference type="EMBL" id="CP124535">
    <property type="protein sequence ID" value="WGV14637.1"/>
    <property type="molecule type" value="Genomic_DNA"/>
</dbReference>
<gene>
    <name evidence="2" type="ORF">QF092_10005</name>
</gene>
<evidence type="ECO:0000313" key="3">
    <source>
        <dbReference type="Proteomes" id="UP001230978"/>
    </source>
</evidence>
<feature type="transmembrane region" description="Helical" evidence="1">
    <location>
        <begin position="65"/>
        <end position="82"/>
    </location>
</feature>
<reference evidence="2 3" key="1">
    <citation type="submission" date="2023-04" db="EMBL/GenBank/DDBJ databases">
        <title>YMD61, complete Genome.</title>
        <authorList>
            <person name="Zhang J."/>
        </authorList>
    </citation>
    <scope>NUCLEOTIDE SEQUENCE [LARGE SCALE GENOMIC DNA]</scope>
    <source>
        <strain evidence="2 3">YMD61</strain>
    </source>
</reference>
<protein>
    <submittedName>
        <fullName evidence="2">Uncharacterized protein</fullName>
    </submittedName>
</protein>
<dbReference type="Proteomes" id="UP001230978">
    <property type="component" value="Chromosome"/>
</dbReference>
<feature type="transmembrane region" description="Helical" evidence="1">
    <location>
        <begin position="12"/>
        <end position="31"/>
    </location>
</feature>
<feature type="transmembrane region" description="Helical" evidence="1">
    <location>
        <begin position="149"/>
        <end position="167"/>
    </location>
</feature>
<feature type="transmembrane region" description="Helical" evidence="1">
    <location>
        <begin position="123"/>
        <end position="143"/>
    </location>
</feature>
<sequence length="216" mass="22130">MDRIRRMRQRDWALVFGLGCAAVAAGLSLAGHAGAQWDAFVVLLGALMLLRGAVEVPMATRAEGVARALVLILLIFAFSAVNRAQGGVAGAVAGVFGNWILWAVAALLIALPMLRRGLGWGMSGARGAEVLLLAAMLAGLALWSGEDALRLRLLVVAAVLAQVVLILPQRAGLGWGLALGVAATALAVPPGGMVWPVAVVALPLGAALGLWRAARG</sequence>
<keyword evidence="1" id="KW-1133">Transmembrane helix</keyword>
<evidence type="ECO:0000256" key="1">
    <source>
        <dbReference type="SAM" id="Phobius"/>
    </source>
</evidence>
<accession>A0ABY8Q2X3</accession>
<feature type="transmembrane region" description="Helical" evidence="1">
    <location>
        <begin position="88"/>
        <end position="111"/>
    </location>
</feature>
<organism evidence="2 3">
    <name type="scientific">Fuscovulum ytuae</name>
    <dbReference type="NCBI Taxonomy" id="3042299"/>
    <lineage>
        <taxon>Bacteria</taxon>
        <taxon>Pseudomonadati</taxon>
        <taxon>Pseudomonadota</taxon>
        <taxon>Alphaproteobacteria</taxon>
        <taxon>Rhodobacterales</taxon>
        <taxon>Paracoccaceae</taxon>
        <taxon>Fuscovulum</taxon>
    </lineage>
</organism>
<proteinExistence type="predicted"/>
<dbReference type="RefSeq" id="WP_281463760.1">
    <property type="nucleotide sequence ID" value="NZ_CP124535.1"/>
</dbReference>
<evidence type="ECO:0000313" key="2">
    <source>
        <dbReference type="EMBL" id="WGV14637.1"/>
    </source>
</evidence>